<sequence>MKKIKLVGILAAVVMLIFVAVTAYLHEKNADKSEEIFVIPVNNDELFVSSEEKYNSIKVYKQTNMLVINAQSETAFFDGAQFTVETDGKITPEDIEITWMTIGGNTEQAEDNDRIIAEIKIYDNDELICDTKINFAKKAIDAIEDVLERNGM</sequence>
<dbReference type="EMBL" id="JAOQKI010000011">
    <property type="protein sequence ID" value="MCU6717318.1"/>
    <property type="molecule type" value="Genomic_DNA"/>
</dbReference>
<protein>
    <recommendedName>
        <fullName evidence="3">DUF4367 domain-containing protein</fullName>
    </recommendedName>
</protein>
<proteinExistence type="predicted"/>
<keyword evidence="2" id="KW-1185">Reference proteome</keyword>
<evidence type="ECO:0008006" key="3">
    <source>
        <dbReference type="Google" id="ProtNLM"/>
    </source>
</evidence>
<reference evidence="1 2" key="1">
    <citation type="journal article" date="2021" name="ISME Commun">
        <title>Automated analysis of genomic sequences facilitates high-throughput and comprehensive description of bacteria.</title>
        <authorList>
            <person name="Hitch T.C.A."/>
        </authorList>
    </citation>
    <scope>NUCLEOTIDE SEQUENCE [LARGE SCALE GENOMIC DNA]</scope>
    <source>
        <strain evidence="1 2">Sanger_19</strain>
    </source>
</reference>
<name>A0ABT2SE28_9FIRM</name>
<evidence type="ECO:0000313" key="1">
    <source>
        <dbReference type="EMBL" id="MCU6717318.1"/>
    </source>
</evidence>
<comment type="caution">
    <text evidence="1">The sequence shown here is derived from an EMBL/GenBank/DDBJ whole genome shotgun (WGS) entry which is preliminary data.</text>
</comment>
<evidence type="ECO:0000313" key="2">
    <source>
        <dbReference type="Proteomes" id="UP001209666"/>
    </source>
</evidence>
<dbReference type="Proteomes" id="UP001209666">
    <property type="component" value="Unassembled WGS sequence"/>
</dbReference>
<accession>A0ABT2SE28</accession>
<gene>
    <name evidence="1" type="ORF">OCV43_08510</name>
</gene>
<dbReference type="RefSeq" id="WP_262623855.1">
    <property type="nucleotide sequence ID" value="NZ_JAOQKI010000011.1"/>
</dbReference>
<organism evidence="1 2">
    <name type="scientific">Roseburia amylophila</name>
    <dbReference type="NCBI Taxonomy" id="2981794"/>
    <lineage>
        <taxon>Bacteria</taxon>
        <taxon>Bacillati</taxon>
        <taxon>Bacillota</taxon>
        <taxon>Clostridia</taxon>
        <taxon>Lachnospirales</taxon>
        <taxon>Lachnospiraceae</taxon>
        <taxon>Roseburia</taxon>
    </lineage>
</organism>